<comment type="caution">
    <text evidence="1">The sequence shown here is derived from an EMBL/GenBank/DDBJ whole genome shotgun (WGS) entry which is preliminary data.</text>
</comment>
<dbReference type="InterPro" id="IPR009003">
    <property type="entry name" value="Peptidase_S1_PA"/>
</dbReference>
<dbReference type="Gene3D" id="2.40.10.120">
    <property type="match status" value="1"/>
</dbReference>
<evidence type="ECO:0000313" key="1">
    <source>
        <dbReference type="EMBL" id="KAK1362910.1"/>
    </source>
</evidence>
<reference evidence="1" key="2">
    <citation type="submission" date="2023-05" db="EMBL/GenBank/DDBJ databases">
        <authorList>
            <person name="Schelkunov M.I."/>
        </authorList>
    </citation>
    <scope>NUCLEOTIDE SEQUENCE</scope>
    <source>
        <strain evidence="1">Hsosn_3</strain>
        <tissue evidence="1">Leaf</tissue>
    </source>
</reference>
<dbReference type="PANTHER" id="PTHR47389">
    <property type="entry name" value="OS09G0436400 PROTEIN"/>
    <property type="match status" value="1"/>
</dbReference>
<accession>A0AAD8M5H0</accession>
<organism evidence="1 2">
    <name type="scientific">Heracleum sosnowskyi</name>
    <dbReference type="NCBI Taxonomy" id="360622"/>
    <lineage>
        <taxon>Eukaryota</taxon>
        <taxon>Viridiplantae</taxon>
        <taxon>Streptophyta</taxon>
        <taxon>Embryophyta</taxon>
        <taxon>Tracheophyta</taxon>
        <taxon>Spermatophyta</taxon>
        <taxon>Magnoliopsida</taxon>
        <taxon>eudicotyledons</taxon>
        <taxon>Gunneridae</taxon>
        <taxon>Pentapetalae</taxon>
        <taxon>asterids</taxon>
        <taxon>campanulids</taxon>
        <taxon>Apiales</taxon>
        <taxon>Apiaceae</taxon>
        <taxon>Apioideae</taxon>
        <taxon>apioid superclade</taxon>
        <taxon>Tordylieae</taxon>
        <taxon>Tordyliinae</taxon>
        <taxon>Heracleum</taxon>
    </lineage>
</organism>
<reference evidence="1" key="1">
    <citation type="submission" date="2023-02" db="EMBL/GenBank/DDBJ databases">
        <title>Genome of toxic invasive species Heracleum sosnowskyi carries increased number of genes despite the absence of recent whole-genome duplications.</title>
        <authorList>
            <person name="Schelkunov M."/>
            <person name="Shtratnikova V."/>
            <person name="Makarenko M."/>
            <person name="Klepikova A."/>
            <person name="Omelchenko D."/>
            <person name="Novikova G."/>
            <person name="Obukhova E."/>
            <person name="Bogdanov V."/>
            <person name="Penin A."/>
            <person name="Logacheva M."/>
        </authorList>
    </citation>
    <scope>NUCLEOTIDE SEQUENCE</scope>
    <source>
        <strain evidence="1">Hsosn_3</strain>
        <tissue evidence="1">Leaf</tissue>
    </source>
</reference>
<proteinExistence type="predicted"/>
<dbReference type="SUPFAM" id="SSF50494">
    <property type="entry name" value="Trypsin-like serine proteases"/>
    <property type="match status" value="1"/>
</dbReference>
<dbReference type="AlphaFoldDB" id="A0AAD8M5H0"/>
<name>A0AAD8M5H0_9APIA</name>
<dbReference type="PANTHER" id="PTHR47389:SF4">
    <property type="entry name" value="OS09G0436400 PROTEIN"/>
    <property type="match status" value="1"/>
</dbReference>
<keyword evidence="1" id="KW-0378">Hydrolase</keyword>
<gene>
    <name evidence="1" type="ORF">POM88_038471</name>
</gene>
<dbReference type="InterPro" id="IPR036034">
    <property type="entry name" value="PDZ_sf"/>
</dbReference>
<dbReference type="Pfam" id="PF13365">
    <property type="entry name" value="Trypsin_2"/>
    <property type="match status" value="1"/>
</dbReference>
<keyword evidence="2" id="KW-1185">Reference proteome</keyword>
<dbReference type="GO" id="GO:0006508">
    <property type="term" value="P:proteolysis"/>
    <property type="evidence" value="ECO:0007669"/>
    <property type="project" value="UniProtKB-KW"/>
</dbReference>
<dbReference type="SUPFAM" id="SSF50156">
    <property type="entry name" value="PDZ domain-like"/>
    <property type="match status" value="1"/>
</dbReference>
<sequence>MEVRTSSVYVANGLIVLAKAPAMLKSFVPVFPQRFIATEETMFRRWEENGNPWERKAATFDLDASEMTYFREYFKSRPKFSERDNNATLDDISKEAALKANPSVVALECFIEGKETIRGCGIIIESNLNKCIVLTSANLIRRPTLDKDVKNVIPNDLKVYMYSFDNRSSCAEEVCAYDFHLNLAVLRFRTTTCFEPATLAHVKDPKNVTSRPFLRPHLRSSSTTPGDQVVAIGRYFTWPFELMAAPGCYLLRQTNYDCKELFTTSCVITRCGDGCPMVNARGEVIGVAYYDFNLTHCMPINIAWKWWQRCKQFGECRLPSLGIEGTYLLRARLGLLERIIVKFPHVSKGVLVEKVISGSCADLAGICDDDIIIQCAGKSVEGFLEFYETLMDHVGSFIELVVIRTNSVIPIQLKMEVVEVAPDQINSWPNR</sequence>
<evidence type="ECO:0000313" key="2">
    <source>
        <dbReference type="Proteomes" id="UP001237642"/>
    </source>
</evidence>
<dbReference type="Proteomes" id="UP001237642">
    <property type="component" value="Unassembled WGS sequence"/>
</dbReference>
<dbReference type="EMBL" id="JAUIZM010000009">
    <property type="protein sequence ID" value="KAK1362910.1"/>
    <property type="molecule type" value="Genomic_DNA"/>
</dbReference>
<protein>
    <submittedName>
        <fullName evidence="1">Protease Do-like 14-like protein</fullName>
    </submittedName>
</protein>
<dbReference type="GO" id="GO:0008233">
    <property type="term" value="F:peptidase activity"/>
    <property type="evidence" value="ECO:0007669"/>
    <property type="project" value="UniProtKB-KW"/>
</dbReference>
<keyword evidence="1" id="KW-0645">Protease</keyword>
<dbReference type="Gene3D" id="2.30.42.10">
    <property type="match status" value="1"/>
</dbReference>